<dbReference type="InterPro" id="IPR023296">
    <property type="entry name" value="Glyco_hydro_beta-prop_sf"/>
</dbReference>
<dbReference type="Proteomes" id="UP000775129">
    <property type="component" value="Unassembled WGS sequence"/>
</dbReference>
<dbReference type="InterPro" id="IPR018053">
    <property type="entry name" value="Glyco_hydro_32_AS"/>
</dbReference>
<evidence type="ECO:0000256" key="1">
    <source>
        <dbReference type="ARBA" id="ARBA00009902"/>
    </source>
</evidence>
<organism evidence="7 8">
    <name type="scientific">Brachybacterium paraconglomeratum</name>
    <dbReference type="NCBI Taxonomy" id="173362"/>
    <lineage>
        <taxon>Bacteria</taxon>
        <taxon>Bacillati</taxon>
        <taxon>Actinomycetota</taxon>
        <taxon>Actinomycetes</taxon>
        <taxon>Micrococcales</taxon>
        <taxon>Dermabacteraceae</taxon>
        <taxon>Brachybacterium</taxon>
    </lineage>
</organism>
<gene>
    <name evidence="7" type="ORF">K8W24_13620</name>
</gene>
<dbReference type="CDD" id="cd18622">
    <property type="entry name" value="GH32_Inu-like"/>
    <property type="match status" value="1"/>
</dbReference>
<dbReference type="InterPro" id="IPR013189">
    <property type="entry name" value="Glyco_hydro_32_C"/>
</dbReference>
<dbReference type="GO" id="GO:0005737">
    <property type="term" value="C:cytoplasm"/>
    <property type="evidence" value="ECO:0007669"/>
    <property type="project" value="TreeGrafter"/>
</dbReference>
<dbReference type="PANTHER" id="PTHR42800:SF1">
    <property type="entry name" value="EXOINULINASE INUD (AFU_ORTHOLOGUE AFUA_5G00480)"/>
    <property type="match status" value="1"/>
</dbReference>
<keyword evidence="2 4" id="KW-0378">Hydrolase</keyword>
<evidence type="ECO:0000313" key="8">
    <source>
        <dbReference type="Proteomes" id="UP000775129"/>
    </source>
</evidence>
<dbReference type="PANTHER" id="PTHR42800">
    <property type="entry name" value="EXOINULINASE INUD (AFU_ORTHOLOGUE AFUA_5G00480)"/>
    <property type="match status" value="1"/>
</dbReference>
<proteinExistence type="inferred from homology"/>
<dbReference type="Gene3D" id="2.115.10.20">
    <property type="entry name" value="Glycosyl hydrolase domain, family 43"/>
    <property type="match status" value="1"/>
</dbReference>
<reference evidence="7" key="2">
    <citation type="submission" date="2021-09" db="EMBL/GenBank/DDBJ databases">
        <authorList>
            <person name="Gilroy R."/>
        </authorList>
    </citation>
    <scope>NUCLEOTIDE SEQUENCE</scope>
    <source>
        <strain evidence="7">1647</strain>
    </source>
</reference>
<evidence type="ECO:0000259" key="5">
    <source>
        <dbReference type="Pfam" id="PF00251"/>
    </source>
</evidence>
<dbReference type="EMBL" id="DYWO01000408">
    <property type="protein sequence ID" value="HJF50804.1"/>
    <property type="molecule type" value="Genomic_DNA"/>
</dbReference>
<dbReference type="InterPro" id="IPR001362">
    <property type="entry name" value="Glyco_hydro_32"/>
</dbReference>
<dbReference type="SUPFAM" id="SSF75005">
    <property type="entry name" value="Arabinanase/levansucrase/invertase"/>
    <property type="match status" value="1"/>
</dbReference>
<reference evidence="7" key="1">
    <citation type="journal article" date="2021" name="PeerJ">
        <title>Extensive microbial diversity within the chicken gut microbiome revealed by metagenomics and culture.</title>
        <authorList>
            <person name="Gilroy R."/>
            <person name="Ravi A."/>
            <person name="Getino M."/>
            <person name="Pursley I."/>
            <person name="Horton D.L."/>
            <person name="Alikhan N.F."/>
            <person name="Baker D."/>
            <person name="Gharbi K."/>
            <person name="Hall N."/>
            <person name="Watson M."/>
            <person name="Adriaenssens E.M."/>
            <person name="Foster-Nyarko E."/>
            <person name="Jarju S."/>
            <person name="Secka A."/>
            <person name="Antonio M."/>
            <person name="Oren A."/>
            <person name="Chaudhuri R.R."/>
            <person name="La Ragione R."/>
            <person name="Hildebrand F."/>
            <person name="Pallen M.J."/>
        </authorList>
    </citation>
    <scope>NUCLEOTIDE SEQUENCE</scope>
    <source>
        <strain evidence="7">1647</strain>
    </source>
</reference>
<dbReference type="InterPro" id="IPR013320">
    <property type="entry name" value="ConA-like_dom_sf"/>
</dbReference>
<feature type="domain" description="Glycosyl hydrolase family 32 N-terminal" evidence="5">
    <location>
        <begin position="19"/>
        <end position="326"/>
    </location>
</feature>
<dbReference type="Pfam" id="PF08244">
    <property type="entry name" value="Glyco_hydro_32C"/>
    <property type="match status" value="1"/>
</dbReference>
<dbReference type="Gene3D" id="2.60.120.560">
    <property type="entry name" value="Exo-inulinase, domain 1"/>
    <property type="match status" value="1"/>
</dbReference>
<comment type="caution">
    <text evidence="7">The sequence shown here is derived from an EMBL/GenBank/DDBJ whole genome shotgun (WGS) entry which is preliminary data.</text>
</comment>
<sequence>MTPTALSQSRTDLFRPRHHLTPESTWMNDPNGLIRHAGRWHAFYQNNPLGSDHANLSWAHAVSDDLVTWAHQPLALSFTEEEQIFSGSVVHDAQNSSGLAEPGAPGPLVALYTSAYTDAHPTLAGIQAQSIAFSTDGGTTWTHHRDNPVLDRGSRNFRDPKVFWHGESGRWVMVAVEAVDQQLLIHTSEDLLTWELTSVFTHPEIDGGIWECPDLLRVPVRSEVAGTDAEGWVLVLSTNPGGPAGGSGTYALIGDFDGERFTAQASPQPLDLGPDCYAAVSFSGVDGDPVLLGWMNNWEYVNRTPTSPWRSSLTLARTLRLVASTDGSLEVHQHLVVPDRIATVDLSEVAAADSPVVLDATEPFILRGILPAHASWTLVLRFGDPAKPHDLVLSSDPERGIVLDRSAAHAEPFAVEHARSLPYLPDLGREDLTIDLVVDRSCVEVELDGGRALISQQIFHGASEVGVTLTPIA</sequence>
<dbReference type="AlphaFoldDB" id="A0A921GR45"/>
<dbReference type="PROSITE" id="PS00609">
    <property type="entry name" value="GLYCOSYL_HYDROL_F32"/>
    <property type="match status" value="1"/>
</dbReference>
<name>A0A921GR45_9MICO</name>
<dbReference type="SMART" id="SM00640">
    <property type="entry name" value="Glyco_32"/>
    <property type="match status" value="1"/>
</dbReference>
<dbReference type="Pfam" id="PF00251">
    <property type="entry name" value="Glyco_hydro_32N"/>
    <property type="match status" value="1"/>
</dbReference>
<feature type="domain" description="Glycosyl hydrolase family 32 C-terminal" evidence="6">
    <location>
        <begin position="401"/>
        <end position="468"/>
    </location>
</feature>
<evidence type="ECO:0000313" key="7">
    <source>
        <dbReference type="EMBL" id="HJF50804.1"/>
    </source>
</evidence>
<protein>
    <submittedName>
        <fullName evidence="7">Glycoside hydrolase family 32 protein</fullName>
    </submittedName>
</protein>
<dbReference type="GO" id="GO:0004575">
    <property type="term" value="F:sucrose alpha-glucosidase activity"/>
    <property type="evidence" value="ECO:0007669"/>
    <property type="project" value="TreeGrafter"/>
</dbReference>
<keyword evidence="3 4" id="KW-0326">Glycosidase</keyword>
<comment type="similarity">
    <text evidence="1 4">Belongs to the glycosyl hydrolase 32 family.</text>
</comment>
<evidence type="ECO:0000259" key="6">
    <source>
        <dbReference type="Pfam" id="PF08244"/>
    </source>
</evidence>
<evidence type="ECO:0000256" key="3">
    <source>
        <dbReference type="ARBA" id="ARBA00023295"/>
    </source>
</evidence>
<evidence type="ECO:0000256" key="2">
    <source>
        <dbReference type="ARBA" id="ARBA00022801"/>
    </source>
</evidence>
<dbReference type="InterPro" id="IPR013148">
    <property type="entry name" value="Glyco_hydro_32_N"/>
</dbReference>
<evidence type="ECO:0000256" key="4">
    <source>
        <dbReference type="RuleBase" id="RU362110"/>
    </source>
</evidence>
<accession>A0A921GR45</accession>
<dbReference type="SUPFAM" id="SSF49899">
    <property type="entry name" value="Concanavalin A-like lectins/glucanases"/>
    <property type="match status" value="1"/>
</dbReference>
<dbReference type="GO" id="GO:0005987">
    <property type="term" value="P:sucrose catabolic process"/>
    <property type="evidence" value="ECO:0007669"/>
    <property type="project" value="TreeGrafter"/>
</dbReference>